<evidence type="ECO:0000313" key="3">
    <source>
        <dbReference type="Proteomes" id="UP000318946"/>
    </source>
</evidence>
<keyword evidence="1" id="KW-0732">Signal</keyword>
<accession>A0A4Y1WTZ5</accession>
<name>A0A4Y1WTZ5_9BACT</name>
<gene>
    <name evidence="2" type="ORF">A5CBH24_18960</name>
</gene>
<dbReference type="Proteomes" id="UP000318946">
    <property type="component" value="Chromosome"/>
</dbReference>
<evidence type="ECO:0000256" key="1">
    <source>
        <dbReference type="SAM" id="SignalP"/>
    </source>
</evidence>
<reference evidence="3" key="1">
    <citation type="submission" date="2019-06" db="EMBL/GenBank/DDBJ databases">
        <title>Alistipes onderdonkii subsp. vulgaris subsp. nov., Alistipes dispar sp. nov. and Alistipes communis sp. nov., isolated from human faeces, and creation of Alistipes onderdonkii subsp. onderdonkii subsp. nov.</title>
        <authorList>
            <person name="Sakamoto M."/>
            <person name="Ikeyama N."/>
            <person name="Ogata Y."/>
            <person name="Suda W."/>
            <person name="Iino T."/>
            <person name="Hattori M."/>
            <person name="Ohkuma M."/>
        </authorList>
    </citation>
    <scope>NUCLEOTIDE SEQUENCE [LARGE SCALE GENOMIC DNA]</scope>
    <source>
        <strain evidence="3">5CBH24</strain>
    </source>
</reference>
<dbReference type="InterPro" id="IPR007485">
    <property type="entry name" value="LPS_assembly_LptE"/>
</dbReference>
<feature type="signal peptide" evidence="1">
    <location>
        <begin position="1"/>
        <end position="20"/>
    </location>
</feature>
<dbReference type="AlphaFoldDB" id="A0A4Y1WTZ5"/>
<dbReference type="GO" id="GO:0019867">
    <property type="term" value="C:outer membrane"/>
    <property type="evidence" value="ECO:0007669"/>
    <property type="project" value="InterPro"/>
</dbReference>
<dbReference type="EMBL" id="AP019735">
    <property type="protein sequence ID" value="BBL04583.1"/>
    <property type="molecule type" value="Genomic_DNA"/>
</dbReference>
<sequence>MMLKNKIICCALLLAALVTAGCGVTIKYSLSGASIPPDAKTFSVAYFPNNAPMVEPILSTTLTDALIDKFTRQTRLAQVDEGGDFAFEGEITGYSSTTASVASDDYALLNRLSITVKVRFTNVLDEAMSFNKSFTAYADYDSTKLLTEVAGELVPEIVDQLVNDIFQAAASNW</sequence>
<dbReference type="RefSeq" id="WP_019130004.1">
    <property type="nucleotide sequence ID" value="NZ_AP019735.1"/>
</dbReference>
<feature type="chain" id="PRO_5021501578" description="Lipoprotein" evidence="1">
    <location>
        <begin position="21"/>
        <end position="173"/>
    </location>
</feature>
<evidence type="ECO:0000313" key="2">
    <source>
        <dbReference type="EMBL" id="BBL04583.1"/>
    </source>
</evidence>
<protein>
    <recommendedName>
        <fullName evidence="4">Lipoprotein</fullName>
    </recommendedName>
</protein>
<dbReference type="OrthoDB" id="9790776at2"/>
<evidence type="ECO:0008006" key="4">
    <source>
        <dbReference type="Google" id="ProtNLM"/>
    </source>
</evidence>
<keyword evidence="3" id="KW-1185">Reference proteome</keyword>
<dbReference type="Pfam" id="PF04390">
    <property type="entry name" value="LptE"/>
    <property type="match status" value="1"/>
</dbReference>
<organism evidence="2 3">
    <name type="scientific">Alistipes communis</name>
    <dbReference type="NCBI Taxonomy" id="2585118"/>
    <lineage>
        <taxon>Bacteria</taxon>
        <taxon>Pseudomonadati</taxon>
        <taxon>Bacteroidota</taxon>
        <taxon>Bacteroidia</taxon>
        <taxon>Bacteroidales</taxon>
        <taxon>Rikenellaceae</taxon>
        <taxon>Alistipes</taxon>
    </lineage>
</organism>
<dbReference type="PROSITE" id="PS51257">
    <property type="entry name" value="PROKAR_LIPOPROTEIN"/>
    <property type="match status" value="1"/>
</dbReference>
<dbReference type="GeneID" id="78342615"/>
<dbReference type="KEGG" id="acou:A5CBH24_18960"/>
<proteinExistence type="predicted"/>
<dbReference type="GO" id="GO:0043165">
    <property type="term" value="P:Gram-negative-bacterium-type cell outer membrane assembly"/>
    <property type="evidence" value="ECO:0007669"/>
    <property type="project" value="InterPro"/>
</dbReference>